<gene>
    <name evidence="8" type="ORF">Q8A49_28080</name>
</gene>
<feature type="region of interest" description="Disordered" evidence="6">
    <location>
        <begin position="298"/>
        <end position="331"/>
    </location>
</feature>
<dbReference type="Proteomes" id="UP001348641">
    <property type="component" value="Unassembled WGS sequence"/>
</dbReference>
<evidence type="ECO:0000256" key="1">
    <source>
        <dbReference type="ARBA" id="ARBA00004651"/>
    </source>
</evidence>
<keyword evidence="2" id="KW-1003">Cell membrane</keyword>
<feature type="transmembrane region" description="Helical" evidence="7">
    <location>
        <begin position="112"/>
        <end position="134"/>
    </location>
</feature>
<evidence type="ECO:0000256" key="2">
    <source>
        <dbReference type="ARBA" id="ARBA00022475"/>
    </source>
</evidence>
<protein>
    <submittedName>
        <fullName evidence="8">YihY/virulence factor BrkB family protein</fullName>
    </submittedName>
</protein>
<comment type="caution">
    <text evidence="8">The sequence shown here is derived from an EMBL/GenBank/DDBJ whole genome shotgun (WGS) entry which is preliminary data.</text>
</comment>
<dbReference type="PIRSF" id="PIRSF035875">
    <property type="entry name" value="RNase_BN"/>
    <property type="match status" value="1"/>
</dbReference>
<evidence type="ECO:0000256" key="7">
    <source>
        <dbReference type="SAM" id="Phobius"/>
    </source>
</evidence>
<evidence type="ECO:0000256" key="3">
    <source>
        <dbReference type="ARBA" id="ARBA00022692"/>
    </source>
</evidence>
<dbReference type="PANTHER" id="PTHR30213:SF0">
    <property type="entry name" value="UPF0761 MEMBRANE PROTEIN YIHY"/>
    <property type="match status" value="1"/>
</dbReference>
<dbReference type="PANTHER" id="PTHR30213">
    <property type="entry name" value="INNER MEMBRANE PROTEIN YHJD"/>
    <property type="match status" value="1"/>
</dbReference>
<accession>A0ABU7KYK5</accession>
<sequence length="331" mass="35197">MARQRDENPGGGHPSAGEAPAPTRMSKSSWWGSLRRTFREFSADNVTDLAAGLTYYAILSLFPALLVLVSLLGLAGPGATRALTENASAVLPQDVSGLVTTAIENLQGSAGVAGLVGVISLAVALWSASGYIAAFMRASNIVYDVPEGRPVWKTLPIRVGVTLLLVVLMTLTVLAVAASGGIAERIGQLLGLGPTAVTVWGIAKWPVLLVVVAFMIALLYWASPNARRGFRWVSPGSLLAVVIWLLASLAFAFYVANFASYSKTYGSMAAVVIFLVWLWISNIAILLGEEFNAEIERGRAEEAGQPPGEEPYVEMRDRPKAKGGKRSGRRA</sequence>
<organism evidence="8 9">
    <name type="scientific">Nocardiopsis tropica</name>
    <dbReference type="NCBI Taxonomy" id="109330"/>
    <lineage>
        <taxon>Bacteria</taxon>
        <taxon>Bacillati</taxon>
        <taxon>Actinomycetota</taxon>
        <taxon>Actinomycetes</taxon>
        <taxon>Streptosporangiales</taxon>
        <taxon>Nocardiopsidaceae</taxon>
        <taxon>Nocardiopsis</taxon>
    </lineage>
</organism>
<dbReference type="RefSeq" id="WP_330161213.1">
    <property type="nucleotide sequence ID" value="NZ_BAAAJA010000003.1"/>
</dbReference>
<feature type="region of interest" description="Disordered" evidence="6">
    <location>
        <begin position="1"/>
        <end position="25"/>
    </location>
</feature>
<keyword evidence="5 7" id="KW-0472">Membrane</keyword>
<dbReference type="Pfam" id="PF03631">
    <property type="entry name" value="Virul_fac_BrkB"/>
    <property type="match status" value="1"/>
</dbReference>
<keyword evidence="3 7" id="KW-0812">Transmembrane</keyword>
<dbReference type="EMBL" id="JAUUCC010000107">
    <property type="protein sequence ID" value="MEE2054363.1"/>
    <property type="molecule type" value="Genomic_DNA"/>
</dbReference>
<evidence type="ECO:0000256" key="6">
    <source>
        <dbReference type="SAM" id="MobiDB-lite"/>
    </source>
</evidence>
<evidence type="ECO:0000313" key="9">
    <source>
        <dbReference type="Proteomes" id="UP001348641"/>
    </source>
</evidence>
<keyword evidence="4 7" id="KW-1133">Transmembrane helix</keyword>
<feature type="transmembrane region" description="Helical" evidence="7">
    <location>
        <begin position="53"/>
        <end position="75"/>
    </location>
</feature>
<evidence type="ECO:0000256" key="5">
    <source>
        <dbReference type="ARBA" id="ARBA00023136"/>
    </source>
</evidence>
<feature type="transmembrane region" description="Helical" evidence="7">
    <location>
        <begin position="155"/>
        <end position="182"/>
    </location>
</feature>
<proteinExistence type="predicted"/>
<feature type="transmembrane region" description="Helical" evidence="7">
    <location>
        <begin position="268"/>
        <end position="287"/>
    </location>
</feature>
<dbReference type="NCBIfam" id="TIGR00765">
    <property type="entry name" value="yihY_not_rbn"/>
    <property type="match status" value="1"/>
</dbReference>
<feature type="transmembrane region" description="Helical" evidence="7">
    <location>
        <begin position="233"/>
        <end position="256"/>
    </location>
</feature>
<evidence type="ECO:0000313" key="8">
    <source>
        <dbReference type="EMBL" id="MEE2054363.1"/>
    </source>
</evidence>
<dbReference type="InterPro" id="IPR017039">
    <property type="entry name" value="Virul_fac_BrkB"/>
</dbReference>
<reference evidence="8 9" key="1">
    <citation type="submission" date="2023-07" db="EMBL/GenBank/DDBJ databases">
        <authorList>
            <person name="Girao M."/>
            <person name="Carvalho M.F."/>
        </authorList>
    </citation>
    <scope>NUCLEOTIDE SEQUENCE [LARGE SCALE GENOMIC DNA]</scope>
    <source>
        <strain evidence="8 9">66/93</strain>
    </source>
</reference>
<feature type="compositionally biased region" description="Basic residues" evidence="6">
    <location>
        <begin position="321"/>
        <end position="331"/>
    </location>
</feature>
<comment type="subcellular location">
    <subcellularLocation>
        <location evidence="1">Cell membrane</location>
        <topology evidence="1">Multi-pass membrane protein</topology>
    </subcellularLocation>
</comment>
<evidence type="ECO:0000256" key="4">
    <source>
        <dbReference type="ARBA" id="ARBA00022989"/>
    </source>
</evidence>
<feature type="transmembrane region" description="Helical" evidence="7">
    <location>
        <begin position="202"/>
        <end position="221"/>
    </location>
</feature>
<name>A0ABU7KYK5_9ACTN</name>